<reference evidence="2 3" key="1">
    <citation type="submission" date="2017-11" db="EMBL/GenBank/DDBJ databases">
        <title>Complete genome of a free-living desiccation-tolerant cyanobacterium and its photosynthetic adaptation to extreme terrestrial habitat.</title>
        <authorList>
            <person name="Shang J."/>
        </authorList>
    </citation>
    <scope>NUCLEOTIDE SEQUENCE [LARGE SCALE GENOMIC DNA]</scope>
    <source>
        <strain evidence="2 3">CCNUN1</strain>
    </source>
</reference>
<evidence type="ECO:0000259" key="1">
    <source>
        <dbReference type="Pfam" id="PF13700"/>
    </source>
</evidence>
<dbReference type="RefSeq" id="WP_100898028.1">
    <property type="nucleotide sequence ID" value="NZ_CAWNNC010000001.1"/>
</dbReference>
<keyword evidence="3" id="KW-1185">Reference proteome</keyword>
<organism evidence="2 3">
    <name type="scientific">Nostoc flagelliforme CCNUN1</name>
    <dbReference type="NCBI Taxonomy" id="2038116"/>
    <lineage>
        <taxon>Bacteria</taxon>
        <taxon>Bacillati</taxon>
        <taxon>Cyanobacteriota</taxon>
        <taxon>Cyanophyceae</taxon>
        <taxon>Nostocales</taxon>
        <taxon>Nostocaceae</taxon>
        <taxon>Nostoc</taxon>
    </lineage>
</organism>
<dbReference type="Proteomes" id="UP000232003">
    <property type="component" value="Chromosome"/>
</dbReference>
<accession>A0A2K8SKH1</accession>
<evidence type="ECO:0000313" key="2">
    <source>
        <dbReference type="EMBL" id="AUB35996.1"/>
    </source>
</evidence>
<dbReference type="InterPro" id="IPR025296">
    <property type="entry name" value="DUF4158"/>
</dbReference>
<dbReference type="KEGG" id="nfl:COO91_01889"/>
<dbReference type="OrthoDB" id="922297at2"/>
<gene>
    <name evidence="2" type="ORF">COO91_01889</name>
</gene>
<feature type="domain" description="DUF4158" evidence="1">
    <location>
        <begin position="5"/>
        <end position="55"/>
    </location>
</feature>
<name>A0A2K8SKH1_9NOSO</name>
<dbReference type="AlphaFoldDB" id="A0A2K8SKH1"/>
<dbReference type="Pfam" id="PF13700">
    <property type="entry name" value="DUF4158"/>
    <property type="match status" value="1"/>
</dbReference>
<dbReference type="EMBL" id="CP024785">
    <property type="protein sequence ID" value="AUB35996.1"/>
    <property type="molecule type" value="Genomic_DNA"/>
</dbReference>
<proteinExistence type="predicted"/>
<sequence>MSIQFLTEEQKLRYGRNVGELTPLQLARYFHLDDTARQLVKQRRGDHNRLGFAIQREHSAVSWNFFD</sequence>
<evidence type="ECO:0000313" key="3">
    <source>
        <dbReference type="Proteomes" id="UP000232003"/>
    </source>
</evidence>
<protein>
    <submittedName>
        <fullName evidence="2">Transposase, TnpA family</fullName>
    </submittedName>
</protein>